<protein>
    <recommendedName>
        <fullName evidence="2">IST1 homolog</fullName>
    </recommendedName>
    <alternativeName>
        <fullName evidence="3">Charged multivesicular body protein 8</fullName>
    </alternativeName>
</protein>
<evidence type="ECO:0000256" key="4">
    <source>
        <dbReference type="ARBA" id="ARBA00046124"/>
    </source>
</evidence>
<dbReference type="PANTHER" id="PTHR12161">
    <property type="entry name" value="IST1 FAMILY MEMBER"/>
    <property type="match status" value="1"/>
</dbReference>
<gene>
    <name evidence="6" type="ORF">D915_003299</name>
</gene>
<reference evidence="6" key="1">
    <citation type="submission" date="2019-03" db="EMBL/GenBank/DDBJ databases">
        <title>Improved annotation for the trematode Fasciola hepatica.</title>
        <authorList>
            <person name="Choi Y.-J."/>
            <person name="Martin J."/>
            <person name="Mitreva M."/>
        </authorList>
    </citation>
    <scope>NUCLEOTIDE SEQUENCE [LARGE SCALE GENOMIC DNA]</scope>
</reference>
<organism evidence="6 7">
    <name type="scientific">Fasciola hepatica</name>
    <name type="common">Liver fluke</name>
    <dbReference type="NCBI Taxonomy" id="6192"/>
    <lineage>
        <taxon>Eukaryota</taxon>
        <taxon>Metazoa</taxon>
        <taxon>Spiralia</taxon>
        <taxon>Lophotrochozoa</taxon>
        <taxon>Platyhelminthes</taxon>
        <taxon>Trematoda</taxon>
        <taxon>Digenea</taxon>
        <taxon>Plagiorchiida</taxon>
        <taxon>Echinostomata</taxon>
        <taxon>Echinostomatoidea</taxon>
        <taxon>Fasciolidae</taxon>
        <taxon>Fasciola</taxon>
    </lineage>
</organism>
<evidence type="ECO:0000313" key="7">
    <source>
        <dbReference type="Proteomes" id="UP000230066"/>
    </source>
</evidence>
<evidence type="ECO:0000256" key="2">
    <source>
        <dbReference type="ARBA" id="ARBA00014513"/>
    </source>
</evidence>
<dbReference type="Proteomes" id="UP000230066">
    <property type="component" value="Unassembled WGS sequence"/>
</dbReference>
<dbReference type="InterPro" id="IPR042277">
    <property type="entry name" value="IST1-like"/>
</dbReference>
<comment type="caution">
    <text evidence="6">The sequence shown here is derived from an EMBL/GenBank/DDBJ whole genome shotgun (WGS) entry which is preliminary data.</text>
</comment>
<dbReference type="PANTHER" id="PTHR12161:SF5">
    <property type="entry name" value="IST1 HOMOLOG"/>
    <property type="match status" value="1"/>
</dbReference>
<evidence type="ECO:0000313" key="6">
    <source>
        <dbReference type="EMBL" id="THD25919.1"/>
    </source>
</evidence>
<dbReference type="GO" id="GO:0015031">
    <property type="term" value="P:protein transport"/>
    <property type="evidence" value="ECO:0007669"/>
    <property type="project" value="InterPro"/>
</dbReference>
<keyword evidence="7" id="KW-1185">Reference proteome</keyword>
<name>A0A4E0RBH5_FASHE</name>
<dbReference type="EMBL" id="JXXN02000937">
    <property type="protein sequence ID" value="THD25919.1"/>
    <property type="molecule type" value="Genomic_DNA"/>
</dbReference>
<accession>A0A4E0RBH5</accession>
<evidence type="ECO:0000256" key="5">
    <source>
        <dbReference type="ARBA" id="ARBA00046920"/>
    </source>
</evidence>
<dbReference type="Pfam" id="PF03398">
    <property type="entry name" value="Ist1"/>
    <property type="match status" value="1"/>
</dbReference>
<sequence length="251" mass="28263">MSGEKLKTRLRLTSHRLRLQQKKKIESSLKAHKSVAESITAGRFDRARMQTEQIVRDDFTAEAMDLLEGYCDLLLARFSLYEAKKMPDENLLECVSTLIWSASSLGSAIPELKDVAKLLQEKYGDKFCESILTDATGVNQRVRLWLDELPPPQAVIERYMEEIAESHGVKYHRNLIPAPGPDDGSTMFLWQRDSARALAKAQLHGSCDVQVTSLPDLSGLIKVTEAKHSLATEDANDEEQLVERLNRLSQP</sequence>
<comment type="similarity">
    <text evidence="1">Belongs to the IST1 family.</text>
</comment>
<dbReference type="InterPro" id="IPR005061">
    <property type="entry name" value="Ist1"/>
</dbReference>
<proteinExistence type="inferred from homology"/>
<dbReference type="FunFam" id="1.20.1260.60:FF:000002">
    <property type="entry name" value="Vacuolar protein sorting-associated protein IST1"/>
    <property type="match status" value="1"/>
</dbReference>
<dbReference type="AlphaFoldDB" id="A0A4E0RBH5"/>
<dbReference type="Gene3D" id="1.20.1260.60">
    <property type="entry name" value="Vacuolar protein sorting-associated protein Ist1"/>
    <property type="match status" value="1"/>
</dbReference>
<evidence type="ECO:0000256" key="1">
    <source>
        <dbReference type="ARBA" id="ARBA00005536"/>
    </source>
</evidence>
<comment type="function">
    <text evidence="4">ESCRT-III-like protein involved in cytokinesis, nuclear envelope reassembly and endosomal tubulation. Is required for efficient abscission during cytokinesis. Involved in recruiting VPS4A and/or VPS4B to the midbody of dividing cells. During late anaphase, involved in nuclear envelope reassembly and mitotic spindle disassembly together with the ESCRT-III complex: IST1 acts by mediating the recruitment of SPAST to the nuclear membrane, leading to microtubule severing. Recruited to the reforming nuclear envelope (NE) during anaphase by LEMD2. Regulates early endosomal tubulation together with the ESCRT-III complex by mediating the recruitment of SPAST.</text>
</comment>
<comment type="subunit">
    <text evidence="5">Interacts with CHMP1A, CHMP1B, VPS4A and VTA1. Interacts with SPAST, STAMBP, and USP8. May interact with VPS37B. May associate with the ESCRT-I complex. Interacts with MITD1, in competition with VSP4. Interacts with SPART (via MIT domain); leading to the recruitment of SPART to midbodies. Interacts with SPAST.</text>
</comment>
<evidence type="ECO:0000256" key="3">
    <source>
        <dbReference type="ARBA" id="ARBA00032374"/>
    </source>
</evidence>